<sequence length="76" mass="8982">MKATRFDQKFDAGESVLEHLDVHRAHRPGVEIKRVNVDFPQWMVQSIDRQARRLGVTRQSLIKLWLAERLEMRSTP</sequence>
<reference evidence="1" key="1">
    <citation type="submission" date="2013-08" db="EMBL/GenBank/DDBJ databases">
        <authorList>
            <person name="Mendez C."/>
            <person name="Richter M."/>
            <person name="Ferrer M."/>
            <person name="Sanchez J."/>
        </authorList>
    </citation>
    <scope>NUCLEOTIDE SEQUENCE</scope>
</reference>
<protein>
    <submittedName>
        <fullName evidence="1">Protein, CopG family protein</fullName>
    </submittedName>
</protein>
<gene>
    <name evidence="1" type="ORF">B1A_17089</name>
</gene>
<reference evidence="1" key="2">
    <citation type="journal article" date="2014" name="ISME J.">
        <title>Microbial stratification in low pH oxic and suboxic macroscopic growths along an acid mine drainage.</title>
        <authorList>
            <person name="Mendez-Garcia C."/>
            <person name="Mesa V."/>
            <person name="Sprenger R.R."/>
            <person name="Richter M."/>
            <person name="Diez M.S."/>
            <person name="Solano J."/>
            <person name="Bargiela R."/>
            <person name="Golyshina O.V."/>
            <person name="Manteca A."/>
            <person name="Ramos J.L."/>
            <person name="Gallego J.R."/>
            <person name="Llorente I."/>
            <person name="Martins Dos Santos V.A."/>
            <person name="Jensen O.N."/>
            <person name="Pelaez A.I."/>
            <person name="Sanchez J."/>
            <person name="Ferrer M."/>
        </authorList>
    </citation>
    <scope>NUCLEOTIDE SEQUENCE</scope>
</reference>
<dbReference type="AlphaFoldDB" id="T0Z3I8"/>
<name>T0Z3I8_9ZZZZ</name>
<accession>T0Z3I8</accession>
<comment type="caution">
    <text evidence="1">The sequence shown here is derived from an EMBL/GenBank/DDBJ whole genome shotgun (WGS) entry which is preliminary data.</text>
</comment>
<dbReference type="EMBL" id="AUZX01012561">
    <property type="protein sequence ID" value="EQD38882.1"/>
    <property type="molecule type" value="Genomic_DNA"/>
</dbReference>
<proteinExistence type="predicted"/>
<evidence type="ECO:0000313" key="1">
    <source>
        <dbReference type="EMBL" id="EQD38882.1"/>
    </source>
</evidence>
<dbReference type="InterPro" id="IPR010985">
    <property type="entry name" value="Ribbon_hlx_hlx"/>
</dbReference>
<dbReference type="GO" id="GO:0006355">
    <property type="term" value="P:regulation of DNA-templated transcription"/>
    <property type="evidence" value="ECO:0007669"/>
    <property type="project" value="InterPro"/>
</dbReference>
<dbReference type="NCBIfam" id="NF047399">
    <property type="entry name" value="BrnA_antitoxin_add"/>
    <property type="match status" value="1"/>
</dbReference>
<dbReference type="SUPFAM" id="SSF47598">
    <property type="entry name" value="Ribbon-helix-helix"/>
    <property type="match status" value="1"/>
</dbReference>
<organism evidence="1">
    <name type="scientific">mine drainage metagenome</name>
    <dbReference type="NCBI Taxonomy" id="410659"/>
    <lineage>
        <taxon>unclassified sequences</taxon>
        <taxon>metagenomes</taxon>
        <taxon>ecological metagenomes</taxon>
    </lineage>
</organism>